<dbReference type="Gene3D" id="3.30.450.40">
    <property type="match status" value="2"/>
</dbReference>
<dbReference type="SMART" id="SM00065">
    <property type="entry name" value="GAF"/>
    <property type="match status" value="2"/>
</dbReference>
<dbReference type="InterPro" id="IPR003018">
    <property type="entry name" value="GAF"/>
</dbReference>
<organism evidence="3 4">
    <name type="scientific">Haloechinothrix salitolerans</name>
    <dbReference type="NCBI Taxonomy" id="926830"/>
    <lineage>
        <taxon>Bacteria</taxon>
        <taxon>Bacillati</taxon>
        <taxon>Actinomycetota</taxon>
        <taxon>Actinomycetes</taxon>
        <taxon>Pseudonocardiales</taxon>
        <taxon>Pseudonocardiaceae</taxon>
        <taxon>Haloechinothrix</taxon>
    </lineage>
</organism>
<dbReference type="PANTHER" id="PTHR43156">
    <property type="entry name" value="STAGE II SPORULATION PROTEIN E-RELATED"/>
    <property type="match status" value="1"/>
</dbReference>
<protein>
    <submittedName>
        <fullName evidence="3">GAF domain-containing protein</fullName>
    </submittedName>
</protein>
<dbReference type="EMBL" id="JBHSXX010000001">
    <property type="protein sequence ID" value="MFC6867646.1"/>
    <property type="molecule type" value="Genomic_DNA"/>
</dbReference>
<dbReference type="InterPro" id="IPR029016">
    <property type="entry name" value="GAF-like_dom_sf"/>
</dbReference>
<dbReference type="SUPFAM" id="SSF55781">
    <property type="entry name" value="GAF domain-like"/>
    <property type="match status" value="2"/>
</dbReference>
<name>A0ABW2BX52_9PSEU</name>
<dbReference type="InterPro" id="IPR011712">
    <property type="entry name" value="Sig_transdc_His_kin_sub3_dim/P"/>
</dbReference>
<dbReference type="InterPro" id="IPR052016">
    <property type="entry name" value="Bact_Sigma-Reg"/>
</dbReference>
<accession>A0ABW2BX52</accession>
<feature type="domain" description="GAF" evidence="2">
    <location>
        <begin position="222"/>
        <end position="369"/>
    </location>
</feature>
<keyword evidence="1" id="KW-0378">Hydrolase</keyword>
<dbReference type="PANTHER" id="PTHR43156:SF2">
    <property type="entry name" value="STAGE II SPORULATION PROTEIN E"/>
    <property type="match status" value="1"/>
</dbReference>
<reference evidence="4" key="1">
    <citation type="journal article" date="2019" name="Int. J. Syst. Evol. Microbiol.">
        <title>The Global Catalogue of Microorganisms (GCM) 10K type strain sequencing project: providing services to taxonomists for standard genome sequencing and annotation.</title>
        <authorList>
            <consortium name="The Broad Institute Genomics Platform"/>
            <consortium name="The Broad Institute Genome Sequencing Center for Infectious Disease"/>
            <person name="Wu L."/>
            <person name="Ma J."/>
        </authorList>
    </citation>
    <scope>NUCLEOTIDE SEQUENCE [LARGE SCALE GENOMIC DNA]</scope>
    <source>
        <strain evidence="4">KCTC 32255</strain>
    </source>
</reference>
<dbReference type="Pfam" id="PF13185">
    <property type="entry name" value="GAF_2"/>
    <property type="match status" value="2"/>
</dbReference>
<keyword evidence="4" id="KW-1185">Reference proteome</keyword>
<dbReference type="RefSeq" id="WP_345401205.1">
    <property type="nucleotide sequence ID" value="NZ_BAABLA010000104.1"/>
</dbReference>
<dbReference type="Gene3D" id="1.20.5.1930">
    <property type="match status" value="1"/>
</dbReference>
<evidence type="ECO:0000256" key="1">
    <source>
        <dbReference type="ARBA" id="ARBA00022801"/>
    </source>
</evidence>
<evidence type="ECO:0000313" key="3">
    <source>
        <dbReference type="EMBL" id="MFC6867646.1"/>
    </source>
</evidence>
<dbReference type="Pfam" id="PF07730">
    <property type="entry name" value="HisKA_3"/>
    <property type="match status" value="1"/>
</dbReference>
<sequence>MTSERDQQTREALAGLELHELLLGVRQRVTRAIDAQDQLDDLLEAMLAVSSGLDIDVTLRQIVRSAITLVNASYGALGVRGENGALSRFIHYGLDQHAARGIGSPPKGHGLLGELFTAERPVRLDDIATHPTRYGFPPGHPPMRSFLGVPITSKGAVFGNLYLAEKAAGAPFTQDDEAIVEALAAAAGIAIDNARLYESVRRKQRRLAAASEISTELLAGTRPEDALPLIARKAADLNHTPTAIVAVRDELSQSERPTLVVDVALDAGPDVATGTVLLTDGSLCGQVFHANVGRRVDDLPLPTEAGTVASFGPALLVPLRASGTSYGVLITARQQGDATFTDEDLQLAEAFTDQAALAYQLARTHARTRELDVLADRDRIARDLHDNIIQRLFATGLSLERTGLLDRSAEVRERVATAIDGLQEIVTEMRGTISDLHSGTARTASRSP</sequence>
<evidence type="ECO:0000313" key="4">
    <source>
        <dbReference type="Proteomes" id="UP001596337"/>
    </source>
</evidence>
<feature type="domain" description="GAF" evidence="2">
    <location>
        <begin position="54"/>
        <end position="201"/>
    </location>
</feature>
<comment type="caution">
    <text evidence="3">The sequence shown here is derived from an EMBL/GenBank/DDBJ whole genome shotgun (WGS) entry which is preliminary data.</text>
</comment>
<dbReference type="Proteomes" id="UP001596337">
    <property type="component" value="Unassembled WGS sequence"/>
</dbReference>
<evidence type="ECO:0000259" key="2">
    <source>
        <dbReference type="SMART" id="SM00065"/>
    </source>
</evidence>
<proteinExistence type="predicted"/>
<gene>
    <name evidence="3" type="ORF">ACFQGD_10840</name>
</gene>